<dbReference type="EMBL" id="BDGU01000099">
    <property type="protein sequence ID" value="GAW02514.1"/>
    <property type="molecule type" value="Genomic_DNA"/>
</dbReference>
<keyword evidence="1" id="KW-0808">Transferase</keyword>
<comment type="caution">
    <text evidence="2">The sequence shown here is derived from an EMBL/GenBank/DDBJ whole genome shotgun (WGS) entry which is preliminary data.</text>
</comment>
<dbReference type="PANTHER" id="PTHR45670">
    <property type="entry name" value="E3 UBIQUITIN-PROTEIN LIGASE TRIP12"/>
    <property type="match status" value="1"/>
</dbReference>
<accession>A0A1Q3E5Y4</accession>
<dbReference type="GO" id="GO:0016874">
    <property type="term" value="F:ligase activity"/>
    <property type="evidence" value="ECO:0007669"/>
    <property type="project" value="UniProtKB-KW"/>
</dbReference>
<keyword evidence="2" id="KW-0436">Ligase</keyword>
<dbReference type="GO" id="GO:0043161">
    <property type="term" value="P:proteasome-mediated ubiquitin-dependent protein catabolic process"/>
    <property type="evidence" value="ECO:0007669"/>
    <property type="project" value="TreeGrafter"/>
</dbReference>
<reference evidence="2 3" key="1">
    <citation type="submission" date="2016-08" db="EMBL/GenBank/DDBJ databases">
        <authorList>
            <consortium name="Lentinula edodes genome sequencing consortium"/>
            <person name="Sakamoto Y."/>
            <person name="Nakade K."/>
            <person name="Sato S."/>
            <person name="Yoshida Y."/>
            <person name="Miyazaki K."/>
            <person name="Natsume S."/>
            <person name="Konno N."/>
        </authorList>
    </citation>
    <scope>NUCLEOTIDE SEQUENCE [LARGE SCALE GENOMIC DNA]</scope>
    <source>
        <strain evidence="2 3">NBRC 111202</strain>
    </source>
</reference>
<gene>
    <name evidence="2" type="ORF">LENED_004176</name>
</gene>
<sequence length="125" mass="13616">MKHILESVVKVFELCGSSSSVLEVKYLEEVEACLGPTSRLYALVSEEFEVSKIWRDSGHGTPGAEASPFVHHESGLYPVPIGAEDMGGLRLRLKLVLGEEVSLTSATLKLGQYPFEAITIAPDRL</sequence>
<evidence type="ECO:0000313" key="2">
    <source>
        <dbReference type="EMBL" id="GAW02514.1"/>
    </source>
</evidence>
<organism evidence="2 3">
    <name type="scientific">Lentinula edodes</name>
    <name type="common">Shiitake mushroom</name>
    <name type="synonym">Lentinus edodes</name>
    <dbReference type="NCBI Taxonomy" id="5353"/>
    <lineage>
        <taxon>Eukaryota</taxon>
        <taxon>Fungi</taxon>
        <taxon>Dikarya</taxon>
        <taxon>Basidiomycota</taxon>
        <taxon>Agaricomycotina</taxon>
        <taxon>Agaricomycetes</taxon>
        <taxon>Agaricomycetidae</taxon>
        <taxon>Agaricales</taxon>
        <taxon>Marasmiineae</taxon>
        <taxon>Omphalotaceae</taxon>
        <taxon>Lentinula</taxon>
    </lineage>
</organism>
<name>A0A1Q3E5Y4_LENED</name>
<dbReference type="GO" id="GO:0061630">
    <property type="term" value="F:ubiquitin protein ligase activity"/>
    <property type="evidence" value="ECO:0007669"/>
    <property type="project" value="InterPro"/>
</dbReference>
<dbReference type="STRING" id="5353.A0A1Q3E5Y4"/>
<dbReference type="GO" id="GO:0016607">
    <property type="term" value="C:nuclear speck"/>
    <property type="evidence" value="ECO:0007669"/>
    <property type="project" value="TreeGrafter"/>
</dbReference>
<proteinExistence type="predicted"/>
<dbReference type="InterPro" id="IPR045322">
    <property type="entry name" value="HECTD1/TRIP12-like"/>
</dbReference>
<protein>
    <submittedName>
        <fullName evidence="2">Ubiquitin-protein ligase</fullName>
    </submittedName>
</protein>
<keyword evidence="3" id="KW-1185">Reference proteome</keyword>
<dbReference type="PANTHER" id="PTHR45670:SF1">
    <property type="entry name" value="E3 UBIQUITIN-PROTEIN LIGASE HECTD1"/>
    <property type="match status" value="1"/>
</dbReference>
<evidence type="ECO:0000256" key="1">
    <source>
        <dbReference type="ARBA" id="ARBA00022679"/>
    </source>
</evidence>
<dbReference type="Proteomes" id="UP000188533">
    <property type="component" value="Unassembled WGS sequence"/>
</dbReference>
<dbReference type="GO" id="GO:0000209">
    <property type="term" value="P:protein polyubiquitination"/>
    <property type="evidence" value="ECO:0007669"/>
    <property type="project" value="TreeGrafter"/>
</dbReference>
<evidence type="ECO:0000313" key="3">
    <source>
        <dbReference type="Proteomes" id="UP000188533"/>
    </source>
</evidence>
<dbReference type="AlphaFoldDB" id="A0A1Q3E5Y4"/>
<reference evidence="2 3" key="2">
    <citation type="submission" date="2017-02" db="EMBL/GenBank/DDBJ databases">
        <title>A genome survey and senescence transcriptome analysis in Lentinula edodes.</title>
        <authorList>
            <person name="Sakamoto Y."/>
            <person name="Nakade K."/>
            <person name="Sato S."/>
            <person name="Yoshida Y."/>
            <person name="Miyazaki K."/>
            <person name="Natsume S."/>
            <person name="Konno N."/>
        </authorList>
    </citation>
    <scope>NUCLEOTIDE SEQUENCE [LARGE SCALE GENOMIC DNA]</scope>
    <source>
        <strain evidence="2 3">NBRC 111202</strain>
    </source>
</reference>